<reference evidence="13 14" key="1">
    <citation type="submission" date="2022-10" db="EMBL/GenBank/DDBJ databases">
        <title>Defluviimonas sp. CAU 1641 isolated from mud.</title>
        <authorList>
            <person name="Kim W."/>
        </authorList>
    </citation>
    <scope>NUCLEOTIDE SEQUENCE [LARGE SCALE GENOMIC DNA]</scope>
    <source>
        <strain evidence="13 14">CAU 1641</strain>
    </source>
</reference>
<comment type="similarity">
    <text evidence="2 11">Belongs to the class-II aminoacyl-tRNA synthetase family.</text>
</comment>
<evidence type="ECO:0000313" key="14">
    <source>
        <dbReference type="Proteomes" id="UP001207582"/>
    </source>
</evidence>
<dbReference type="PANTHER" id="PTHR30075:SF2">
    <property type="entry name" value="GLYCINE--TRNA LIGASE, CHLOROPLASTIC_MITOCHONDRIAL 2"/>
    <property type="match status" value="1"/>
</dbReference>
<dbReference type="Pfam" id="PF02092">
    <property type="entry name" value="tRNA_synt_2f"/>
    <property type="match status" value="1"/>
</dbReference>
<evidence type="ECO:0000259" key="12">
    <source>
        <dbReference type="SMART" id="SM00836"/>
    </source>
</evidence>
<evidence type="ECO:0000256" key="10">
    <source>
        <dbReference type="ARBA" id="ARBA00047937"/>
    </source>
</evidence>
<keyword evidence="9 11" id="KW-0030">Aminoacyl-tRNA synthetase</keyword>
<dbReference type="EMBL" id="JAPDOG010000007">
    <property type="protein sequence ID" value="MCW3781867.1"/>
    <property type="molecule type" value="Genomic_DNA"/>
</dbReference>
<dbReference type="InterPro" id="IPR015944">
    <property type="entry name" value="Gly-tRNA-synth_bsu"/>
</dbReference>
<evidence type="ECO:0000256" key="1">
    <source>
        <dbReference type="ARBA" id="ARBA00004496"/>
    </source>
</evidence>
<comment type="catalytic activity">
    <reaction evidence="10 11">
        <text>tRNA(Gly) + glycine + ATP = glycyl-tRNA(Gly) + AMP + diphosphate</text>
        <dbReference type="Rhea" id="RHEA:16013"/>
        <dbReference type="Rhea" id="RHEA-COMP:9664"/>
        <dbReference type="Rhea" id="RHEA-COMP:9683"/>
        <dbReference type="ChEBI" id="CHEBI:30616"/>
        <dbReference type="ChEBI" id="CHEBI:33019"/>
        <dbReference type="ChEBI" id="CHEBI:57305"/>
        <dbReference type="ChEBI" id="CHEBI:78442"/>
        <dbReference type="ChEBI" id="CHEBI:78522"/>
        <dbReference type="ChEBI" id="CHEBI:456215"/>
        <dbReference type="EC" id="6.1.1.14"/>
    </reaction>
</comment>
<dbReference type="GO" id="GO:0004820">
    <property type="term" value="F:glycine-tRNA ligase activity"/>
    <property type="evidence" value="ECO:0007669"/>
    <property type="project" value="UniProtKB-EC"/>
</dbReference>
<accession>A0ABT3J2F2</accession>
<evidence type="ECO:0000256" key="9">
    <source>
        <dbReference type="ARBA" id="ARBA00023146"/>
    </source>
</evidence>
<keyword evidence="8 11" id="KW-0648">Protein biosynthesis</keyword>
<keyword evidence="6 11" id="KW-0547">Nucleotide-binding</keyword>
<dbReference type="SUPFAM" id="SSF109604">
    <property type="entry name" value="HD-domain/PDEase-like"/>
    <property type="match status" value="1"/>
</dbReference>
<dbReference type="PROSITE" id="PS50861">
    <property type="entry name" value="AA_TRNA_LIGASE_II_GLYAB"/>
    <property type="match status" value="1"/>
</dbReference>
<dbReference type="NCBIfam" id="TIGR00211">
    <property type="entry name" value="glyS"/>
    <property type="match status" value="1"/>
</dbReference>
<sequence>MPDLLIELFSEEIPARMQAKARTDLKTLVTDGLVAAGLTYAGAHALSTPRRLVLAIDGLTAESRAVREERKGPATTAPEQAVQGFLRSTGLTLEQLEVRDAGKGQAYFAVIEKPGRKAAEIVAEVLEATVRNFPWPKSMRWGTGALRWVRPLQSILCLLSDESGAEVVPLDIDGIRSGNTTRGHRFLAPEAFSVSSFEDYAAKLKRAKVMLDPEERAGHIWHDATNAAFAAGLEVVEDRGLLTEVAGLVEWPVVLMGRIGEEFLGLPPEVLQTSMKEHQKFFSCRNPKTGRIEGFVTVANNDPADHGATILKGNQKVLSARLSDAKFFWENDLRTVRDVGFEGMAEGLAHVTFHNKLGSQKDRIGRIEALAREIAPLVGAKPDLAAEAARVAKADLQSAMVGEFPELQGTMGVYYAKAAGLPEAVADACKAHYQPLGPSDAVPIEPVSVAVALADKIDTLTGFWAIDEKPTGSKDPFALRRAALGVIRLVLGNELRFELFPLLLRGVFAAELSIQNVQLRSVEARLTASSRKIAEHLSRISSDHDEFDEALQVFASLEATGAKGNNEDADEDFWPSFSSEVSRKLSDLLAFFHDRLKVHLRDEGIRHDVIDACLAMPGNDDLTLLVKRAEALSEFLKTDDGENLIQGFKRANNILTQAEEKDGVEYSFGADPKFAEDETERTLFAALDKAEAAIAPAMEAENFAAAMSAMASLRAPIDAFFEAVQVNTDNQVVRRNRLNLLSRIRTICLSVADLTKLEG</sequence>
<evidence type="ECO:0000256" key="4">
    <source>
        <dbReference type="ARBA" id="ARBA00022490"/>
    </source>
</evidence>
<dbReference type="Proteomes" id="UP001207582">
    <property type="component" value="Unassembled WGS sequence"/>
</dbReference>
<comment type="caution">
    <text evidence="13">The sequence shown here is derived from an EMBL/GenBank/DDBJ whole genome shotgun (WGS) entry which is preliminary data.</text>
</comment>
<name>A0ABT3J2F2_9RHOB</name>
<keyword evidence="7 11" id="KW-0067">ATP-binding</keyword>
<evidence type="ECO:0000256" key="7">
    <source>
        <dbReference type="ARBA" id="ARBA00022840"/>
    </source>
</evidence>
<organism evidence="13 14">
    <name type="scientific">Defluviimonas salinarum</name>
    <dbReference type="NCBI Taxonomy" id="2992147"/>
    <lineage>
        <taxon>Bacteria</taxon>
        <taxon>Pseudomonadati</taxon>
        <taxon>Pseudomonadota</taxon>
        <taxon>Alphaproteobacteria</taxon>
        <taxon>Rhodobacterales</taxon>
        <taxon>Paracoccaceae</taxon>
        <taxon>Albidovulum</taxon>
    </lineage>
</organism>
<dbReference type="InterPro" id="IPR006194">
    <property type="entry name" value="Gly-tRNA-synth_heterodimer"/>
</dbReference>
<evidence type="ECO:0000256" key="5">
    <source>
        <dbReference type="ARBA" id="ARBA00022598"/>
    </source>
</evidence>
<evidence type="ECO:0000313" key="13">
    <source>
        <dbReference type="EMBL" id="MCW3781867.1"/>
    </source>
</evidence>
<evidence type="ECO:0000256" key="11">
    <source>
        <dbReference type="HAMAP-Rule" id="MF_00255"/>
    </source>
</evidence>
<evidence type="ECO:0000256" key="8">
    <source>
        <dbReference type="ARBA" id="ARBA00022917"/>
    </source>
</evidence>
<evidence type="ECO:0000256" key="6">
    <source>
        <dbReference type="ARBA" id="ARBA00022741"/>
    </source>
</evidence>
<dbReference type="SMART" id="SM00836">
    <property type="entry name" value="DALR_1"/>
    <property type="match status" value="1"/>
</dbReference>
<dbReference type="PRINTS" id="PR01045">
    <property type="entry name" value="TRNASYNTHGB"/>
</dbReference>
<evidence type="ECO:0000256" key="3">
    <source>
        <dbReference type="ARBA" id="ARBA00011209"/>
    </source>
</evidence>
<dbReference type="PANTHER" id="PTHR30075">
    <property type="entry name" value="GLYCYL-TRNA SYNTHETASE"/>
    <property type="match status" value="1"/>
</dbReference>
<comment type="subcellular location">
    <subcellularLocation>
        <location evidence="1 11">Cytoplasm</location>
    </subcellularLocation>
</comment>
<dbReference type="InterPro" id="IPR008909">
    <property type="entry name" value="DALR_anticod-bd"/>
</dbReference>
<comment type="subunit">
    <text evidence="3 11">Tetramer of two alpha and two beta subunits.</text>
</comment>
<keyword evidence="4 11" id="KW-0963">Cytoplasm</keyword>
<dbReference type="Pfam" id="PF05746">
    <property type="entry name" value="DALR_1"/>
    <property type="match status" value="1"/>
</dbReference>
<protein>
    <recommendedName>
        <fullName evidence="11">Glycine--tRNA ligase beta subunit</fullName>
        <ecNumber evidence="11">6.1.1.14</ecNumber>
    </recommendedName>
    <alternativeName>
        <fullName evidence="11">Glycyl-tRNA synthetase beta subunit</fullName>
        <shortName evidence="11">GlyRS</shortName>
    </alternativeName>
</protein>
<keyword evidence="5 11" id="KW-0436">Ligase</keyword>
<feature type="domain" description="DALR anticodon binding" evidence="12">
    <location>
        <begin position="645"/>
        <end position="757"/>
    </location>
</feature>
<gene>
    <name evidence="11 13" type="primary">glyS</name>
    <name evidence="13" type="ORF">OM960_09700</name>
</gene>
<proteinExistence type="inferred from homology"/>
<dbReference type="RefSeq" id="WP_264771824.1">
    <property type="nucleotide sequence ID" value="NZ_JAPDOG010000007.1"/>
</dbReference>
<keyword evidence="14" id="KW-1185">Reference proteome</keyword>
<dbReference type="HAMAP" id="MF_00255">
    <property type="entry name" value="Gly_tRNA_synth_beta"/>
    <property type="match status" value="1"/>
</dbReference>
<dbReference type="EC" id="6.1.1.14" evidence="11"/>
<evidence type="ECO:0000256" key="2">
    <source>
        <dbReference type="ARBA" id="ARBA00008226"/>
    </source>
</evidence>